<proteinExistence type="predicted"/>
<evidence type="ECO:0000313" key="2">
    <source>
        <dbReference type="EMBL" id="CCH45115.1"/>
    </source>
</evidence>
<keyword evidence="1" id="KW-0732">Signal</keyword>
<organism evidence="2 3">
    <name type="scientific">Wickerhamomyces ciferrii (strain ATCC 14091 / BCRC 22168 / CBS 111 / JCM 3599 / NBRC 0793 / NRRL Y-1031 F-60-10)</name>
    <name type="common">Yeast</name>
    <name type="synonym">Pichia ciferrii</name>
    <dbReference type="NCBI Taxonomy" id="1206466"/>
    <lineage>
        <taxon>Eukaryota</taxon>
        <taxon>Fungi</taxon>
        <taxon>Dikarya</taxon>
        <taxon>Ascomycota</taxon>
        <taxon>Saccharomycotina</taxon>
        <taxon>Saccharomycetes</taxon>
        <taxon>Phaffomycetales</taxon>
        <taxon>Wickerhamomycetaceae</taxon>
        <taxon>Wickerhamomyces</taxon>
    </lineage>
</organism>
<gene>
    <name evidence="2" type="ORF">BN7_4694</name>
</gene>
<name>K0KIS1_WICCF</name>
<accession>K0KIS1</accession>
<evidence type="ECO:0000313" key="3">
    <source>
        <dbReference type="Proteomes" id="UP000009328"/>
    </source>
</evidence>
<feature type="chain" id="PRO_5003837658" evidence="1">
    <location>
        <begin position="21"/>
        <end position="217"/>
    </location>
</feature>
<protein>
    <submittedName>
        <fullName evidence="2">Secreted protein</fullName>
    </submittedName>
</protein>
<keyword evidence="3" id="KW-1185">Reference proteome</keyword>
<dbReference type="HOGENOM" id="CLU_1273138_0_0_1"/>
<comment type="caution">
    <text evidence="2">The sequence shown here is derived from an EMBL/GenBank/DDBJ whole genome shotgun (WGS) entry which is preliminary data.</text>
</comment>
<dbReference type="Proteomes" id="UP000009328">
    <property type="component" value="Unassembled WGS sequence"/>
</dbReference>
<evidence type="ECO:0000256" key="1">
    <source>
        <dbReference type="SAM" id="SignalP"/>
    </source>
</evidence>
<dbReference type="EMBL" id="CAIF01000180">
    <property type="protein sequence ID" value="CCH45115.1"/>
    <property type="molecule type" value="Genomic_DNA"/>
</dbReference>
<dbReference type="AlphaFoldDB" id="K0KIS1"/>
<reference evidence="2 3" key="1">
    <citation type="journal article" date="2012" name="Eukaryot. Cell">
        <title>Draft genome sequence of Wickerhamomyces ciferrii NRRL Y-1031 F-60-10.</title>
        <authorList>
            <person name="Schneider J."/>
            <person name="Andrea H."/>
            <person name="Blom J."/>
            <person name="Jaenicke S."/>
            <person name="Ruckert C."/>
            <person name="Schorsch C."/>
            <person name="Szczepanowski R."/>
            <person name="Farwick M."/>
            <person name="Goesmann A."/>
            <person name="Puhler A."/>
            <person name="Schaffer S."/>
            <person name="Tauch A."/>
            <person name="Kohler T."/>
            <person name="Brinkrolf K."/>
        </authorList>
    </citation>
    <scope>NUCLEOTIDE SEQUENCE [LARGE SCALE GENOMIC DNA]</scope>
    <source>
        <strain evidence="3">ATCC 14091 / BCRC 22168 / CBS 111 / JCM 3599 / NBRC 0793 / NRRL Y-1031 F-60-10</strain>
    </source>
</reference>
<feature type="signal peptide" evidence="1">
    <location>
        <begin position="1"/>
        <end position="20"/>
    </location>
</feature>
<sequence length="217" mass="24418">MRLLKIFTAILPAIAALTSGVDLKNDIHSLLNSILQDHKSLQHTHSINYGFNLKNDIKNYINDHDALKINSLTSEDLSNALDVYIRTRGSKIDKLSVNSFNESLKKCFTRLGIEAKVKNDIKNDIKNYINDHDALKINSLTSEDLSNALDVYIRTRGSKIDKLSVNSFNESLKKYFTRLGIKVKDEIKKNSNVESRDDTSTRVHVTTTLAPSPTQGN</sequence>
<dbReference type="InParanoid" id="K0KIS1"/>